<sequence length="71" mass="7703">MCLSCVRHMVMLHSCVSSGVVIKMKSVCSTRSHTRACDLAVLHKLVYPTGFAQPSTWPGTRACGHFEGHTG</sequence>
<dbReference type="AlphaFoldDB" id="A0A0B0PCF2"/>
<keyword evidence="2" id="KW-1185">Reference proteome</keyword>
<gene>
    <name evidence="1" type="ORF">F383_29110</name>
</gene>
<protein>
    <submittedName>
        <fullName evidence="1">Uncharacterized protein</fullName>
    </submittedName>
</protein>
<dbReference type="Proteomes" id="UP000032142">
    <property type="component" value="Unassembled WGS sequence"/>
</dbReference>
<organism evidence="1 2">
    <name type="scientific">Gossypium arboreum</name>
    <name type="common">Tree cotton</name>
    <name type="synonym">Gossypium nanking</name>
    <dbReference type="NCBI Taxonomy" id="29729"/>
    <lineage>
        <taxon>Eukaryota</taxon>
        <taxon>Viridiplantae</taxon>
        <taxon>Streptophyta</taxon>
        <taxon>Embryophyta</taxon>
        <taxon>Tracheophyta</taxon>
        <taxon>Spermatophyta</taxon>
        <taxon>Magnoliopsida</taxon>
        <taxon>eudicotyledons</taxon>
        <taxon>Gunneridae</taxon>
        <taxon>Pentapetalae</taxon>
        <taxon>rosids</taxon>
        <taxon>malvids</taxon>
        <taxon>Malvales</taxon>
        <taxon>Malvaceae</taxon>
        <taxon>Malvoideae</taxon>
        <taxon>Gossypium</taxon>
    </lineage>
</organism>
<evidence type="ECO:0000313" key="2">
    <source>
        <dbReference type="Proteomes" id="UP000032142"/>
    </source>
</evidence>
<accession>A0A0B0PCF2</accession>
<dbReference type="EMBL" id="KN422062">
    <property type="protein sequence ID" value="KHG22537.1"/>
    <property type="molecule type" value="Genomic_DNA"/>
</dbReference>
<name>A0A0B0PCF2_GOSAR</name>
<reference evidence="2" key="1">
    <citation type="submission" date="2014-09" db="EMBL/GenBank/DDBJ databases">
        <authorList>
            <person name="Mudge J."/>
            <person name="Ramaraj T."/>
            <person name="Lindquist I.E."/>
            <person name="Bharti A.K."/>
            <person name="Sundararajan A."/>
            <person name="Cameron C.T."/>
            <person name="Woodward J.E."/>
            <person name="May G.D."/>
            <person name="Brubaker C."/>
            <person name="Broadhvest J."/>
            <person name="Wilkins T.A."/>
        </authorList>
    </citation>
    <scope>NUCLEOTIDE SEQUENCE</scope>
    <source>
        <strain evidence="2">cv. AKA8401</strain>
    </source>
</reference>
<proteinExistence type="predicted"/>
<evidence type="ECO:0000313" key="1">
    <source>
        <dbReference type="EMBL" id="KHG22537.1"/>
    </source>
</evidence>